<evidence type="ECO:0000313" key="1">
    <source>
        <dbReference type="EMBL" id="BAE59134.1"/>
    </source>
</evidence>
<sequence length="105" mass="11602">MAFVDAGGAGVVFVEGIEYSFMEGFFGPPFFFLDRNTAQQKLILQAGKDAEKAQVNNFAQTDSYRILAKCAIDPNKVDAEKTNLDLEEAFKARISLLAPRKSIVH</sequence>
<dbReference type="EMBL" id="AP007157">
    <property type="protein sequence ID" value="BAE59134.1"/>
    <property type="molecule type" value="Genomic_DNA"/>
</dbReference>
<gene>
    <name evidence="1" type="ORF">AO090023000608</name>
</gene>
<dbReference type="GeneID" id="5993138"/>
<evidence type="ECO:0000313" key="2">
    <source>
        <dbReference type="Proteomes" id="UP000006564"/>
    </source>
</evidence>
<dbReference type="VEuPathDB" id="FungiDB:AO090023000608"/>
<proteinExistence type="predicted"/>
<dbReference type="EMBL" id="BA000051">
    <property type="protein sequence ID" value="BAE59134.1"/>
    <property type="molecule type" value="Genomic_DNA"/>
</dbReference>
<name>Q2UH31_ASPOR</name>
<keyword evidence="2" id="KW-1185">Reference proteome</keyword>
<accession>Q2UH31</accession>
<dbReference type="AlphaFoldDB" id="Q2UH31"/>
<protein>
    <submittedName>
        <fullName evidence="1">DNA, SC023</fullName>
    </submittedName>
</protein>
<reference evidence="1 2" key="1">
    <citation type="journal article" date="2005" name="Nature">
        <title>Genome sequencing and analysis of Aspergillus oryzae.</title>
        <authorList>
            <person name="Machida M."/>
            <person name="Asai K."/>
            <person name="Sano M."/>
            <person name="Tanaka T."/>
            <person name="Kumagai T."/>
            <person name="Terai G."/>
            <person name="Kusumoto K."/>
            <person name="Arima T."/>
            <person name="Akita O."/>
            <person name="Kashiwagi Y."/>
            <person name="Abe K."/>
            <person name="Gomi K."/>
            <person name="Horiuchi H."/>
            <person name="Kitamoto K."/>
            <person name="Kobayashi T."/>
            <person name="Takeuchi M."/>
            <person name="Denning D.W."/>
            <person name="Galagan J.E."/>
            <person name="Nierman W.C."/>
            <person name="Yu J."/>
            <person name="Archer D.B."/>
            <person name="Bennett J.W."/>
            <person name="Bhatnagar D."/>
            <person name="Cleveland T.E."/>
            <person name="Fedorova N.D."/>
            <person name="Gotoh O."/>
            <person name="Horikawa H."/>
            <person name="Hosoyama A."/>
            <person name="Ichinomiya M."/>
            <person name="Igarashi R."/>
            <person name="Iwashita K."/>
            <person name="Juvvadi P.R."/>
            <person name="Kato M."/>
            <person name="Kato Y."/>
            <person name="Kin T."/>
            <person name="Kokubun A."/>
            <person name="Maeda H."/>
            <person name="Maeyama N."/>
            <person name="Maruyama J."/>
            <person name="Nagasaki H."/>
            <person name="Nakajima T."/>
            <person name="Oda K."/>
            <person name="Okada K."/>
            <person name="Paulsen I."/>
            <person name="Sakamoto K."/>
            <person name="Sawano T."/>
            <person name="Takahashi M."/>
            <person name="Takase K."/>
            <person name="Terabayashi Y."/>
            <person name="Wortman J."/>
            <person name="Yamada O."/>
            <person name="Yamagata Y."/>
            <person name="Anazawa H."/>
            <person name="Hata Y."/>
            <person name="Koide Y."/>
            <person name="Komori T."/>
            <person name="Koyama Y."/>
            <person name="Minetoki T."/>
            <person name="Suharnan S."/>
            <person name="Tanaka A."/>
            <person name="Isono K."/>
            <person name="Kuhara S."/>
            <person name="Ogasawara N."/>
            <person name="Kikuchi H."/>
        </authorList>
    </citation>
    <scope>NUCLEOTIDE SEQUENCE [LARGE SCALE GENOMIC DNA]</scope>
    <source>
        <strain evidence="2">ATCC 42149 / RIB 40</strain>
    </source>
</reference>
<dbReference type="RefSeq" id="XP_023090680.1">
    <property type="nucleotide sequence ID" value="XM_023235680.1"/>
</dbReference>
<dbReference type="HOGENOM" id="CLU_2236039_0_0_1"/>
<organism evidence="1 2">
    <name type="scientific">Aspergillus oryzae (strain ATCC 42149 / RIB 40)</name>
    <name type="common">Yellow koji mold</name>
    <dbReference type="NCBI Taxonomy" id="510516"/>
    <lineage>
        <taxon>Eukaryota</taxon>
        <taxon>Fungi</taxon>
        <taxon>Dikarya</taxon>
        <taxon>Ascomycota</taxon>
        <taxon>Pezizomycotina</taxon>
        <taxon>Eurotiomycetes</taxon>
        <taxon>Eurotiomycetidae</taxon>
        <taxon>Eurotiales</taxon>
        <taxon>Aspergillaceae</taxon>
        <taxon>Aspergillus</taxon>
        <taxon>Aspergillus subgen. Circumdati</taxon>
    </lineage>
</organism>
<dbReference type="KEGG" id="aor:AO090023000608"/>
<dbReference type="Proteomes" id="UP000006564">
    <property type="component" value="Chromosome 3"/>
</dbReference>